<dbReference type="Proteomes" id="UP000317778">
    <property type="component" value="Unassembled WGS sequence"/>
</dbReference>
<dbReference type="InterPro" id="IPR003442">
    <property type="entry name" value="T6A_TsaE"/>
</dbReference>
<evidence type="ECO:0000256" key="6">
    <source>
        <dbReference type="ARBA" id="ARBA00022723"/>
    </source>
</evidence>
<dbReference type="PANTHER" id="PTHR33540:SF2">
    <property type="entry name" value="TRNA THREONYLCARBAMOYLADENOSINE BIOSYNTHESIS PROTEIN TSAE"/>
    <property type="match status" value="1"/>
</dbReference>
<dbReference type="GO" id="GO:0005524">
    <property type="term" value="F:ATP binding"/>
    <property type="evidence" value="ECO:0007669"/>
    <property type="project" value="UniProtKB-KW"/>
</dbReference>
<dbReference type="PANTHER" id="PTHR33540">
    <property type="entry name" value="TRNA THREONYLCARBAMOYLADENOSINE BIOSYNTHESIS PROTEIN TSAE"/>
    <property type="match status" value="1"/>
</dbReference>
<dbReference type="Pfam" id="PF02367">
    <property type="entry name" value="TsaE"/>
    <property type="match status" value="1"/>
</dbReference>
<dbReference type="NCBIfam" id="TIGR00150">
    <property type="entry name" value="T6A_YjeE"/>
    <property type="match status" value="1"/>
</dbReference>
<organism evidence="11 12">
    <name type="scientific">candidate division TA06 bacterium B3_TA06</name>
    <dbReference type="NCBI Taxonomy" id="2012487"/>
    <lineage>
        <taxon>Bacteria</taxon>
        <taxon>Bacteria division TA06</taxon>
    </lineage>
</organism>
<dbReference type="Gene3D" id="3.40.50.300">
    <property type="entry name" value="P-loop containing nucleotide triphosphate hydrolases"/>
    <property type="match status" value="1"/>
</dbReference>
<dbReference type="AlphaFoldDB" id="A0A532VB61"/>
<keyword evidence="5" id="KW-0819">tRNA processing</keyword>
<dbReference type="SUPFAM" id="SSF52540">
    <property type="entry name" value="P-loop containing nucleoside triphosphate hydrolases"/>
    <property type="match status" value="1"/>
</dbReference>
<comment type="similarity">
    <text evidence="2">Belongs to the TsaE family.</text>
</comment>
<comment type="subcellular location">
    <subcellularLocation>
        <location evidence="1">Cytoplasm</location>
    </subcellularLocation>
</comment>
<proteinExistence type="inferred from homology"/>
<dbReference type="GO" id="GO:0046872">
    <property type="term" value="F:metal ion binding"/>
    <property type="evidence" value="ECO:0007669"/>
    <property type="project" value="UniProtKB-KW"/>
</dbReference>
<accession>A0A532VB61</accession>
<evidence type="ECO:0000256" key="10">
    <source>
        <dbReference type="ARBA" id="ARBA00032441"/>
    </source>
</evidence>
<evidence type="ECO:0000313" key="12">
    <source>
        <dbReference type="Proteomes" id="UP000317778"/>
    </source>
</evidence>
<name>A0A532VB61_UNCT6</name>
<keyword evidence="4" id="KW-0963">Cytoplasm</keyword>
<evidence type="ECO:0000256" key="9">
    <source>
        <dbReference type="ARBA" id="ARBA00022842"/>
    </source>
</evidence>
<evidence type="ECO:0000256" key="7">
    <source>
        <dbReference type="ARBA" id="ARBA00022741"/>
    </source>
</evidence>
<keyword evidence="7" id="KW-0547">Nucleotide-binding</keyword>
<keyword evidence="9" id="KW-0460">Magnesium</keyword>
<dbReference type="EMBL" id="NJBO01000001">
    <property type="protein sequence ID" value="TKJ44446.1"/>
    <property type="molecule type" value="Genomic_DNA"/>
</dbReference>
<evidence type="ECO:0000256" key="8">
    <source>
        <dbReference type="ARBA" id="ARBA00022840"/>
    </source>
</evidence>
<evidence type="ECO:0000256" key="5">
    <source>
        <dbReference type="ARBA" id="ARBA00022694"/>
    </source>
</evidence>
<evidence type="ECO:0000256" key="2">
    <source>
        <dbReference type="ARBA" id="ARBA00007599"/>
    </source>
</evidence>
<evidence type="ECO:0000256" key="4">
    <source>
        <dbReference type="ARBA" id="ARBA00022490"/>
    </source>
</evidence>
<keyword evidence="6" id="KW-0479">Metal-binding</keyword>
<sequence length="146" mass="16380">MRLIKLETRSPAETYKLGKRIAQSIQAGDVLALKGELGSGKTTMIQGIIKGLGVDQRVQSPSFVLVRSYQADFEIKHVDLYRLNQAGVDGLHLEEIYNEDGVMLVEWSEHAGWLPGTLSRVEMVFVPDNPLHRRITITGPIQKRLE</sequence>
<gene>
    <name evidence="11" type="ORF">CEE36_01505</name>
</gene>
<evidence type="ECO:0000313" key="11">
    <source>
        <dbReference type="EMBL" id="TKJ44446.1"/>
    </source>
</evidence>
<dbReference type="GO" id="GO:0002949">
    <property type="term" value="P:tRNA threonylcarbamoyladenosine modification"/>
    <property type="evidence" value="ECO:0007669"/>
    <property type="project" value="InterPro"/>
</dbReference>
<keyword evidence="11" id="KW-0808">Transferase</keyword>
<dbReference type="InterPro" id="IPR027417">
    <property type="entry name" value="P-loop_NTPase"/>
</dbReference>
<dbReference type="GO" id="GO:0016740">
    <property type="term" value="F:transferase activity"/>
    <property type="evidence" value="ECO:0007669"/>
    <property type="project" value="UniProtKB-KW"/>
</dbReference>
<comment type="caution">
    <text evidence="11">The sequence shown here is derived from an EMBL/GenBank/DDBJ whole genome shotgun (WGS) entry which is preliminary data.</text>
</comment>
<dbReference type="GO" id="GO:0005737">
    <property type="term" value="C:cytoplasm"/>
    <property type="evidence" value="ECO:0007669"/>
    <property type="project" value="UniProtKB-SubCell"/>
</dbReference>
<evidence type="ECO:0000256" key="1">
    <source>
        <dbReference type="ARBA" id="ARBA00004496"/>
    </source>
</evidence>
<protein>
    <recommendedName>
        <fullName evidence="3">tRNA threonylcarbamoyladenosine biosynthesis protein TsaE</fullName>
    </recommendedName>
    <alternativeName>
        <fullName evidence="10">t(6)A37 threonylcarbamoyladenosine biosynthesis protein TsaE</fullName>
    </alternativeName>
</protein>
<keyword evidence="8" id="KW-0067">ATP-binding</keyword>
<reference evidence="11 12" key="1">
    <citation type="submission" date="2017-06" db="EMBL/GenBank/DDBJ databases">
        <title>Novel microbial phyla capable of carbon fixation and sulfur reduction in deep-sea sediments.</title>
        <authorList>
            <person name="Huang J."/>
            <person name="Baker B."/>
            <person name="Wang Y."/>
        </authorList>
    </citation>
    <scope>NUCLEOTIDE SEQUENCE [LARGE SCALE GENOMIC DNA]</scope>
    <source>
        <strain evidence="11">B3_TA06</strain>
    </source>
</reference>
<evidence type="ECO:0000256" key="3">
    <source>
        <dbReference type="ARBA" id="ARBA00019010"/>
    </source>
</evidence>